<gene>
    <name evidence="7" type="ORF">CT0861_09878</name>
</gene>
<accession>A0A161VHP7</accession>
<dbReference type="Gene3D" id="1.20.1250.20">
    <property type="entry name" value="MFS general substrate transporter like domains"/>
    <property type="match status" value="1"/>
</dbReference>
<feature type="transmembrane region" description="Helical" evidence="6">
    <location>
        <begin position="438"/>
        <end position="458"/>
    </location>
</feature>
<feature type="transmembrane region" description="Helical" evidence="6">
    <location>
        <begin position="403"/>
        <end position="426"/>
    </location>
</feature>
<evidence type="ECO:0000313" key="7">
    <source>
        <dbReference type="EMBL" id="KZL70534.1"/>
    </source>
</evidence>
<keyword evidence="8" id="KW-1185">Reference proteome</keyword>
<evidence type="ECO:0000256" key="3">
    <source>
        <dbReference type="ARBA" id="ARBA00022989"/>
    </source>
</evidence>
<feature type="transmembrane region" description="Helical" evidence="6">
    <location>
        <begin position="470"/>
        <end position="493"/>
    </location>
</feature>
<reference evidence="7 8" key="1">
    <citation type="submission" date="2015-06" db="EMBL/GenBank/DDBJ databases">
        <title>Survival trade-offs in plant roots during colonization by closely related pathogenic and mutualistic fungi.</title>
        <authorList>
            <person name="Hacquard S."/>
            <person name="Kracher B."/>
            <person name="Hiruma K."/>
            <person name="Weinman A."/>
            <person name="Muench P."/>
            <person name="Garrido Oter R."/>
            <person name="Ver Loren van Themaat E."/>
            <person name="Dallerey J.-F."/>
            <person name="Damm U."/>
            <person name="Henrissat B."/>
            <person name="Lespinet O."/>
            <person name="Thon M."/>
            <person name="Kemen E."/>
            <person name="McHardy A.C."/>
            <person name="Schulze-Lefert P."/>
            <person name="O'Connell R.J."/>
        </authorList>
    </citation>
    <scope>NUCLEOTIDE SEQUENCE [LARGE SCALE GENOMIC DNA]</scope>
    <source>
        <strain evidence="7 8">0861</strain>
    </source>
</reference>
<protein>
    <submittedName>
        <fullName evidence="7">ATP synthase F0</fullName>
    </submittedName>
</protein>
<dbReference type="CDD" id="cd06174">
    <property type="entry name" value="MFS"/>
    <property type="match status" value="1"/>
</dbReference>
<feature type="transmembrane region" description="Helical" evidence="6">
    <location>
        <begin position="200"/>
        <end position="222"/>
    </location>
</feature>
<evidence type="ECO:0000256" key="1">
    <source>
        <dbReference type="ARBA" id="ARBA00004141"/>
    </source>
</evidence>
<keyword evidence="4 6" id="KW-0472">Membrane</keyword>
<feature type="region of interest" description="Disordered" evidence="5">
    <location>
        <begin position="1"/>
        <end position="31"/>
    </location>
</feature>
<feature type="transmembrane region" description="Helical" evidence="6">
    <location>
        <begin position="162"/>
        <end position="188"/>
    </location>
</feature>
<feature type="compositionally biased region" description="Basic and acidic residues" evidence="5">
    <location>
        <begin position="7"/>
        <end position="20"/>
    </location>
</feature>
<dbReference type="GO" id="GO:0022857">
    <property type="term" value="F:transmembrane transporter activity"/>
    <property type="evidence" value="ECO:0007669"/>
    <property type="project" value="InterPro"/>
</dbReference>
<comment type="caution">
    <text evidence="7">The sequence shown here is derived from an EMBL/GenBank/DDBJ whole genome shotgun (WGS) entry which is preliminary data.</text>
</comment>
<feature type="transmembrane region" description="Helical" evidence="6">
    <location>
        <begin position="342"/>
        <end position="367"/>
    </location>
</feature>
<feature type="transmembrane region" description="Helical" evidence="6">
    <location>
        <begin position="304"/>
        <end position="322"/>
    </location>
</feature>
<proteinExistence type="predicted"/>
<dbReference type="AlphaFoldDB" id="A0A161VHP7"/>
<dbReference type="STRING" id="708197.A0A161VHP7"/>
<sequence>MVLTKPVMHDGDVEARRPEEETPLLGHGLPTSVGPSKGNRTNIIGLAMAYIILIEIGSYLQIPPSFQLLEDIICRKYFPDHILPGGGDDVCKTPEVQGELAMIKGWQASFDCVAPLLTSIPYGVIADKYGRRPVLSLAMLGVTLELLWQIQPLLFPEVLPPWTIWIGSAFQLIGGGVGMVNAMIWTMISDVVPSPNLTAVYYRVGATAVVGELVVVPLSAALLTKNPWLPLTLGMIFLIIGTCIPPFIPETLELRRTADQEAERPLRRTEDGTDDKRTLWEQITSSVKNDTGHVYNFLIESRRVSILLLSFNLTVVVKYTKMEIMSQYVHNIFNWSWAKSTLLGTVSTITNMAMLLAVLPGLSWLITRRTGMHPLLRDLWLTRMTGILLTIGSFMVAIAFAPWFMICALIIFSMGSCYTNICRAMLNAIVEPGRIGTLNTIITWVEMMSMLVSSPIISSLLKAGNAAGGAWVGLPFFAATIIAIGGTAVVFLYRVPEDRLR</sequence>
<evidence type="ECO:0000256" key="4">
    <source>
        <dbReference type="ARBA" id="ARBA00023136"/>
    </source>
</evidence>
<dbReference type="PANTHER" id="PTHR23507:SF1">
    <property type="entry name" value="FI18259P1-RELATED"/>
    <property type="match status" value="1"/>
</dbReference>
<dbReference type="PANTHER" id="PTHR23507">
    <property type="entry name" value="ZGC:174356"/>
    <property type="match status" value="1"/>
</dbReference>
<name>A0A161VHP7_9PEZI</name>
<keyword evidence="2 6" id="KW-0812">Transmembrane</keyword>
<feature type="transmembrane region" description="Helical" evidence="6">
    <location>
        <begin position="134"/>
        <end position="150"/>
    </location>
</feature>
<dbReference type="InterPro" id="IPR011701">
    <property type="entry name" value="MFS"/>
</dbReference>
<dbReference type="Proteomes" id="UP000076552">
    <property type="component" value="Unassembled WGS sequence"/>
</dbReference>
<evidence type="ECO:0000256" key="5">
    <source>
        <dbReference type="SAM" id="MobiDB-lite"/>
    </source>
</evidence>
<keyword evidence="3 6" id="KW-1133">Transmembrane helix</keyword>
<dbReference type="EMBL" id="LFIV01000087">
    <property type="protein sequence ID" value="KZL70534.1"/>
    <property type="molecule type" value="Genomic_DNA"/>
</dbReference>
<evidence type="ECO:0000256" key="2">
    <source>
        <dbReference type="ARBA" id="ARBA00022692"/>
    </source>
</evidence>
<evidence type="ECO:0000256" key="6">
    <source>
        <dbReference type="SAM" id="Phobius"/>
    </source>
</evidence>
<feature type="transmembrane region" description="Helical" evidence="6">
    <location>
        <begin position="228"/>
        <end position="248"/>
    </location>
</feature>
<organism evidence="7 8">
    <name type="scientific">Colletotrichum tofieldiae</name>
    <dbReference type="NCBI Taxonomy" id="708197"/>
    <lineage>
        <taxon>Eukaryota</taxon>
        <taxon>Fungi</taxon>
        <taxon>Dikarya</taxon>
        <taxon>Ascomycota</taxon>
        <taxon>Pezizomycotina</taxon>
        <taxon>Sordariomycetes</taxon>
        <taxon>Hypocreomycetidae</taxon>
        <taxon>Glomerellales</taxon>
        <taxon>Glomerellaceae</taxon>
        <taxon>Colletotrichum</taxon>
        <taxon>Colletotrichum spaethianum species complex</taxon>
    </lineage>
</organism>
<evidence type="ECO:0000313" key="8">
    <source>
        <dbReference type="Proteomes" id="UP000076552"/>
    </source>
</evidence>
<feature type="transmembrane region" description="Helical" evidence="6">
    <location>
        <begin position="379"/>
        <end position="397"/>
    </location>
</feature>
<dbReference type="InterPro" id="IPR036259">
    <property type="entry name" value="MFS_trans_sf"/>
</dbReference>
<comment type="subcellular location">
    <subcellularLocation>
        <location evidence="1">Membrane</location>
        <topology evidence="1">Multi-pass membrane protein</topology>
    </subcellularLocation>
</comment>
<dbReference type="Pfam" id="PF07690">
    <property type="entry name" value="MFS_1"/>
    <property type="match status" value="1"/>
</dbReference>
<dbReference type="GO" id="GO:0016020">
    <property type="term" value="C:membrane"/>
    <property type="evidence" value="ECO:0007669"/>
    <property type="project" value="UniProtKB-SubCell"/>
</dbReference>
<dbReference type="SUPFAM" id="SSF103473">
    <property type="entry name" value="MFS general substrate transporter"/>
    <property type="match status" value="1"/>
</dbReference>